<dbReference type="InterPro" id="IPR011006">
    <property type="entry name" value="CheY-like_superfamily"/>
</dbReference>
<evidence type="ECO:0000313" key="4">
    <source>
        <dbReference type="Proteomes" id="UP000176185"/>
    </source>
</evidence>
<dbReference type="AlphaFoldDB" id="A0A1F4XHG3"/>
<gene>
    <name evidence="3" type="ORF">A2943_02040</name>
</gene>
<dbReference type="SUPFAM" id="SSF52172">
    <property type="entry name" value="CheY-like"/>
    <property type="match status" value="1"/>
</dbReference>
<dbReference type="InterPro" id="IPR052893">
    <property type="entry name" value="TCS_response_regulator"/>
</dbReference>
<dbReference type="GO" id="GO:0000160">
    <property type="term" value="P:phosphorelay signal transduction system"/>
    <property type="evidence" value="ECO:0007669"/>
    <property type="project" value="InterPro"/>
</dbReference>
<feature type="domain" description="Response regulatory" evidence="2">
    <location>
        <begin position="6"/>
        <end position="124"/>
    </location>
</feature>
<keyword evidence="1" id="KW-0597">Phosphoprotein</keyword>
<evidence type="ECO:0000259" key="2">
    <source>
        <dbReference type="PROSITE" id="PS50110"/>
    </source>
</evidence>
<proteinExistence type="predicted"/>
<accession>A0A1F4XHG3</accession>
<organism evidence="3 4">
    <name type="scientific">Candidatus Adlerbacteria bacterium RIFCSPLOWO2_01_FULL_51_16</name>
    <dbReference type="NCBI Taxonomy" id="1797243"/>
    <lineage>
        <taxon>Bacteria</taxon>
        <taxon>Candidatus Adleribacteriota</taxon>
    </lineage>
</organism>
<dbReference type="Proteomes" id="UP000176185">
    <property type="component" value="Unassembled WGS sequence"/>
</dbReference>
<protein>
    <recommendedName>
        <fullName evidence="2">Response regulatory domain-containing protein</fullName>
    </recommendedName>
</protein>
<evidence type="ECO:0000313" key="3">
    <source>
        <dbReference type="EMBL" id="OGC81069.1"/>
    </source>
</evidence>
<dbReference type="PANTHER" id="PTHR44520">
    <property type="entry name" value="RESPONSE REGULATOR RCP1-RELATED"/>
    <property type="match status" value="1"/>
</dbReference>
<dbReference type="EMBL" id="MEWX01000006">
    <property type="protein sequence ID" value="OGC81069.1"/>
    <property type="molecule type" value="Genomic_DNA"/>
</dbReference>
<dbReference type="Pfam" id="PF00072">
    <property type="entry name" value="Response_reg"/>
    <property type="match status" value="1"/>
</dbReference>
<evidence type="ECO:0000256" key="1">
    <source>
        <dbReference type="PROSITE-ProRule" id="PRU00169"/>
    </source>
</evidence>
<comment type="caution">
    <text evidence="3">The sequence shown here is derived from an EMBL/GenBank/DDBJ whole genome shotgun (WGS) entry which is preliminary data.</text>
</comment>
<dbReference type="STRING" id="1797243.A2943_02040"/>
<dbReference type="Gene3D" id="3.40.50.2300">
    <property type="match status" value="1"/>
</dbReference>
<dbReference type="InterPro" id="IPR001789">
    <property type="entry name" value="Sig_transdc_resp-reg_receiver"/>
</dbReference>
<dbReference type="PROSITE" id="PS50110">
    <property type="entry name" value="RESPONSE_REGULATORY"/>
    <property type="match status" value="1"/>
</dbReference>
<feature type="modified residue" description="4-aspartylphosphate" evidence="1">
    <location>
        <position position="57"/>
    </location>
</feature>
<name>A0A1F4XHG3_9BACT</name>
<dbReference type="SMART" id="SM00448">
    <property type="entry name" value="REC"/>
    <property type="match status" value="1"/>
</dbReference>
<reference evidence="3 4" key="1">
    <citation type="journal article" date="2016" name="Nat. Commun.">
        <title>Thousands of microbial genomes shed light on interconnected biogeochemical processes in an aquifer system.</title>
        <authorList>
            <person name="Anantharaman K."/>
            <person name="Brown C.T."/>
            <person name="Hug L.A."/>
            <person name="Sharon I."/>
            <person name="Castelle C.J."/>
            <person name="Probst A.J."/>
            <person name="Thomas B.C."/>
            <person name="Singh A."/>
            <person name="Wilkins M.J."/>
            <person name="Karaoz U."/>
            <person name="Brodie E.L."/>
            <person name="Williams K.H."/>
            <person name="Hubbard S.S."/>
            <person name="Banfield J.F."/>
        </authorList>
    </citation>
    <scope>NUCLEOTIDE SEQUENCE [LARGE SCALE GENOMIC DNA]</scope>
</reference>
<dbReference type="CDD" id="cd17574">
    <property type="entry name" value="REC_OmpR"/>
    <property type="match status" value="1"/>
</dbReference>
<sequence length="127" mass="14565">MTSENLIYLVEDDEYVSRMYERAFRHEGHQVVLFHDGESALKELLAAKNLPAAIILDIVLPQLNGLDVLLKLRAQERFAKVPIIMLTNSFRKEDSKRFLSSGADLYLVKIENQSKEVVKKVEALLHQ</sequence>